<dbReference type="Pfam" id="PF13487">
    <property type="entry name" value="HD_5"/>
    <property type="match status" value="1"/>
</dbReference>
<reference evidence="2 3" key="1">
    <citation type="submission" date="2019-01" db="EMBL/GenBank/DDBJ databases">
        <title>Geovibrio thiophilus DSM 11263, complete genome.</title>
        <authorList>
            <person name="Spring S."/>
            <person name="Bunk B."/>
            <person name="Sproer C."/>
        </authorList>
    </citation>
    <scope>NUCLEOTIDE SEQUENCE [LARGE SCALE GENOMIC DNA]</scope>
    <source>
        <strain evidence="2 3">DSM 11263</strain>
    </source>
</reference>
<proteinExistence type="predicted"/>
<dbReference type="InterPro" id="IPR037522">
    <property type="entry name" value="HD_GYP_dom"/>
</dbReference>
<dbReference type="KEGG" id="gtl:EP073_06875"/>
<dbReference type="Proteomes" id="UP000287502">
    <property type="component" value="Chromosome"/>
</dbReference>
<dbReference type="InterPro" id="IPR003018">
    <property type="entry name" value="GAF"/>
</dbReference>
<dbReference type="Gene3D" id="1.10.3210.10">
    <property type="entry name" value="Hypothetical protein af1432"/>
    <property type="match status" value="2"/>
</dbReference>
<dbReference type="PANTHER" id="PTHR43155">
    <property type="entry name" value="CYCLIC DI-GMP PHOSPHODIESTERASE PA4108-RELATED"/>
    <property type="match status" value="1"/>
</dbReference>
<name>A0A410JYK0_9BACT</name>
<evidence type="ECO:0000259" key="1">
    <source>
        <dbReference type="PROSITE" id="PS51832"/>
    </source>
</evidence>
<dbReference type="AlphaFoldDB" id="A0A410JYK0"/>
<dbReference type="CDD" id="cd00077">
    <property type="entry name" value="HDc"/>
    <property type="match status" value="1"/>
</dbReference>
<evidence type="ECO:0000313" key="2">
    <source>
        <dbReference type="EMBL" id="QAR33131.1"/>
    </source>
</evidence>
<dbReference type="SUPFAM" id="SSF109604">
    <property type="entry name" value="HD-domain/PDEase-like"/>
    <property type="match status" value="1"/>
</dbReference>
<dbReference type="SMART" id="SM00065">
    <property type="entry name" value="GAF"/>
    <property type="match status" value="1"/>
</dbReference>
<feature type="domain" description="HD-GYP" evidence="1">
    <location>
        <begin position="197"/>
        <end position="489"/>
    </location>
</feature>
<protein>
    <submittedName>
        <fullName evidence="2">GAF domain-containing protein</fullName>
    </submittedName>
</protein>
<gene>
    <name evidence="2" type="ORF">EP073_06875</name>
</gene>
<accession>A0A410JYK0</accession>
<organism evidence="2 3">
    <name type="scientific">Geovibrio thiophilus</name>
    <dbReference type="NCBI Taxonomy" id="139438"/>
    <lineage>
        <taxon>Bacteria</taxon>
        <taxon>Pseudomonadati</taxon>
        <taxon>Deferribacterota</taxon>
        <taxon>Deferribacteres</taxon>
        <taxon>Deferribacterales</taxon>
        <taxon>Geovibrionaceae</taxon>
        <taxon>Geovibrio</taxon>
    </lineage>
</organism>
<dbReference type="InterPro" id="IPR003607">
    <property type="entry name" value="HD/PDEase_dom"/>
</dbReference>
<dbReference type="PROSITE" id="PS51832">
    <property type="entry name" value="HD_GYP"/>
    <property type="match status" value="1"/>
</dbReference>
<keyword evidence="3" id="KW-1185">Reference proteome</keyword>
<dbReference type="SUPFAM" id="SSF55781">
    <property type="entry name" value="GAF domain-like"/>
    <property type="match status" value="1"/>
</dbReference>
<sequence>MILLTESELKITGESFLELAYTLVRIRDLDVLLETILKRIRGMLGADAGSIFIYDDEKDELIFKYTQNDSVQLPFKEFSIPANEESIAGYVAKTGSTLRLKDVYHLEDEYPFGFNVSFDKMSGYRTKSVLAFPITDLNDQLTGVLQIINKKRYEVPLTLENVNRIVLPFNDNDEMVAESLTGVISLALENGVLYDNLEKMNESFITELSKALENREPFSMGHVNRVTAICETLASEMHRDLDDFPDFFMNRLKDKILRYSCRLHDIGKLFVPEKIFAKSGKLYPGMTENIENRFRLAKACARLGGRPKVLTDELDRLLAVIKDANISDIDDKIAEDLAKCVGYIFEDSDGEDVKLLSEEEYALLSIREGIYTEDELKSLRFHALGTYEFLRNIPWTAELRDVPVIAASHHEKPDGTGYPFGTTDADLHIFSKIMAVAEGYDHYTADPRPCGQSMMPEEAAKALRKDAESGALDKKIVNFFINKEIYKRF</sequence>
<dbReference type="InterPro" id="IPR029016">
    <property type="entry name" value="GAF-like_dom_sf"/>
</dbReference>
<dbReference type="Pfam" id="PF01590">
    <property type="entry name" value="GAF"/>
    <property type="match status" value="1"/>
</dbReference>
<evidence type="ECO:0000313" key="3">
    <source>
        <dbReference type="Proteomes" id="UP000287502"/>
    </source>
</evidence>
<dbReference type="PANTHER" id="PTHR43155:SF2">
    <property type="entry name" value="CYCLIC DI-GMP PHOSPHODIESTERASE PA4108"/>
    <property type="match status" value="1"/>
</dbReference>
<dbReference type="OrthoDB" id="9769359at2"/>
<dbReference type="Gene3D" id="3.30.450.40">
    <property type="match status" value="1"/>
</dbReference>
<dbReference type="EMBL" id="CP035108">
    <property type="protein sequence ID" value="QAR33131.1"/>
    <property type="molecule type" value="Genomic_DNA"/>
</dbReference>